<dbReference type="RefSeq" id="WP_127055337.1">
    <property type="nucleotide sequence ID" value="NZ_RSCM01000012.1"/>
</dbReference>
<evidence type="ECO:0000313" key="2">
    <source>
        <dbReference type="EMBL" id="RUS94785.1"/>
    </source>
</evidence>
<evidence type="ECO:0000256" key="1">
    <source>
        <dbReference type="SAM" id="Coils"/>
    </source>
</evidence>
<gene>
    <name evidence="2" type="ORF">DSM107003_34620</name>
</gene>
<reference evidence="2 3" key="1">
    <citation type="journal article" date="2019" name="Genome Biol. Evol.">
        <title>Day and night: Metabolic profiles and evolutionary relationships of six axenic non-marine cyanobacteria.</title>
        <authorList>
            <person name="Will S.E."/>
            <person name="Henke P."/>
            <person name="Boedeker C."/>
            <person name="Huang S."/>
            <person name="Brinkmann H."/>
            <person name="Rohde M."/>
            <person name="Jarek M."/>
            <person name="Friedl T."/>
            <person name="Seufert S."/>
            <person name="Schumacher M."/>
            <person name="Overmann J."/>
            <person name="Neumann-Schaal M."/>
            <person name="Petersen J."/>
        </authorList>
    </citation>
    <scope>NUCLEOTIDE SEQUENCE [LARGE SCALE GENOMIC DNA]</scope>
    <source>
        <strain evidence="2 3">SAG 1403-4b</strain>
    </source>
</reference>
<dbReference type="AlphaFoldDB" id="A0A433ULR0"/>
<sequence>MLYSFTFQEETIHSFQERIEFLERCLNNANPQDEIFAEIIELENSGLISLNKLIEEVKKLQYKINKVLQLVKVLKEKVQLDQLSLLLVVRYNFLLKEILEQCCEFSFIEHSKGVFMDMIVSTLVVYQKIKKETYSVTYSQHEIYILTETRKHVIQSIIKASVQFKVFTEDFFKSLELEDDITPEESEAMLVSLASTKKWDYVYRKLA</sequence>
<keyword evidence="1" id="KW-0175">Coiled coil</keyword>
<dbReference type="Proteomes" id="UP000276103">
    <property type="component" value="Unassembled WGS sequence"/>
</dbReference>
<accession>A0A433ULR0</accession>
<dbReference type="OrthoDB" id="487985at2"/>
<proteinExistence type="predicted"/>
<comment type="caution">
    <text evidence="2">The sequence shown here is derived from an EMBL/GenBank/DDBJ whole genome shotgun (WGS) entry which is preliminary data.</text>
</comment>
<feature type="coiled-coil region" evidence="1">
    <location>
        <begin position="50"/>
        <end position="77"/>
    </location>
</feature>
<evidence type="ECO:0000313" key="3">
    <source>
        <dbReference type="Proteomes" id="UP000276103"/>
    </source>
</evidence>
<protein>
    <submittedName>
        <fullName evidence="2">Uncharacterized protein</fullName>
    </submittedName>
</protein>
<keyword evidence="3" id="KW-1185">Reference proteome</keyword>
<name>A0A433ULR0_ANAVA</name>
<dbReference type="EMBL" id="RSCM01000012">
    <property type="protein sequence ID" value="RUS94785.1"/>
    <property type="molecule type" value="Genomic_DNA"/>
</dbReference>
<organism evidence="2 3">
    <name type="scientific">Trichormus variabilis SAG 1403-4b</name>
    <dbReference type="NCBI Taxonomy" id="447716"/>
    <lineage>
        <taxon>Bacteria</taxon>
        <taxon>Bacillati</taxon>
        <taxon>Cyanobacteriota</taxon>
        <taxon>Cyanophyceae</taxon>
        <taxon>Nostocales</taxon>
        <taxon>Nostocaceae</taxon>
        <taxon>Trichormus</taxon>
    </lineage>
</organism>